<reference evidence="3" key="1">
    <citation type="submission" date="2015-07" db="EMBL/GenBank/DDBJ databases">
        <title>Genome sequencing project for genomic taxonomy and phylogenomics of Bacillus-like bacteria.</title>
        <authorList>
            <person name="Liu B."/>
            <person name="Wang J."/>
            <person name="Zhu Y."/>
            <person name="Liu G."/>
            <person name="Chen Q."/>
            <person name="Chen Z."/>
            <person name="Lan J."/>
            <person name="Che J."/>
            <person name="Ge C."/>
            <person name="Shi H."/>
            <person name="Pan Z."/>
            <person name="Liu X."/>
        </authorList>
    </citation>
    <scope>NUCLEOTIDE SEQUENCE [LARGE SCALE GENOMIC DNA]</scope>
    <source>
        <strain evidence="3">FJAT-27997</strain>
    </source>
</reference>
<protein>
    <submittedName>
        <fullName evidence="2">Uncharacterized protein</fullName>
    </submittedName>
</protein>
<keyword evidence="1" id="KW-1133">Transmembrane helix</keyword>
<dbReference type="Proteomes" id="UP000037146">
    <property type="component" value="Unassembled WGS sequence"/>
</dbReference>
<name>A0A0K9G3X6_9BACI</name>
<proteinExistence type="predicted"/>
<dbReference type="AlphaFoldDB" id="A0A0K9G3X6"/>
<sequence>MDLFPLMKIPTTLYKQAHHFMIRTIVIDGFIYVFYFCIVNVSCGIHRSFFYIYTQLIEILPLGFFIADLLITLRRMKT</sequence>
<feature type="transmembrane region" description="Helical" evidence="1">
    <location>
        <begin position="20"/>
        <end position="42"/>
    </location>
</feature>
<keyword evidence="1" id="KW-0472">Membrane</keyword>
<keyword evidence="3" id="KW-1185">Reference proteome</keyword>
<accession>A0A0K9G3X6</accession>
<dbReference type="PATRIC" id="fig|1679170.3.peg.5581"/>
<evidence type="ECO:0000313" key="2">
    <source>
        <dbReference type="EMBL" id="KMY41510.1"/>
    </source>
</evidence>
<organism evidence="2 3">
    <name type="scientific">Peribacillus loiseleuriae</name>
    <dbReference type="NCBI Taxonomy" id="1679170"/>
    <lineage>
        <taxon>Bacteria</taxon>
        <taxon>Bacillati</taxon>
        <taxon>Bacillota</taxon>
        <taxon>Bacilli</taxon>
        <taxon>Bacillales</taxon>
        <taxon>Bacillaceae</taxon>
        <taxon>Peribacillus</taxon>
    </lineage>
</organism>
<gene>
    <name evidence="2" type="ORF">AC625_24835</name>
</gene>
<feature type="transmembrane region" description="Helical" evidence="1">
    <location>
        <begin position="48"/>
        <end position="71"/>
    </location>
</feature>
<comment type="caution">
    <text evidence="2">The sequence shown here is derived from an EMBL/GenBank/DDBJ whole genome shotgun (WGS) entry which is preliminary data.</text>
</comment>
<evidence type="ECO:0000256" key="1">
    <source>
        <dbReference type="SAM" id="Phobius"/>
    </source>
</evidence>
<dbReference type="EMBL" id="LFZW01000003">
    <property type="protein sequence ID" value="KMY41510.1"/>
    <property type="molecule type" value="Genomic_DNA"/>
</dbReference>
<keyword evidence="1" id="KW-0812">Transmembrane</keyword>
<evidence type="ECO:0000313" key="3">
    <source>
        <dbReference type="Proteomes" id="UP000037146"/>
    </source>
</evidence>